<gene>
    <name evidence="4" type="ORF">FME351_LOCUS8900</name>
    <name evidence="6" type="ORF">GRG538_LOCUS31243</name>
    <name evidence="7" type="ORF">HFQ381_LOCUS6914</name>
    <name evidence="5" type="ORF">KIK155_LOCUS29414</name>
    <name evidence="2" type="ORF">LUA448_LOCUS3912</name>
    <name evidence="10" type="ORF">QYT958_LOCUS6244</name>
    <name evidence="3" type="ORF">TIS948_LOCUS23726</name>
    <name evidence="11" type="ORF">TOA249_LOCUS25155</name>
    <name evidence="8" type="ORF">TSG867_LOCUS5863</name>
    <name evidence="9" type="ORF">UJA718_LOCUS19100</name>
</gene>
<dbReference type="EMBL" id="CAJOBS010002677">
    <property type="protein sequence ID" value="CAF4829362.1"/>
    <property type="molecule type" value="Genomic_DNA"/>
</dbReference>
<name>A0A817WJY2_9BILA</name>
<dbReference type="EMBL" id="CAJOBR010000546">
    <property type="protein sequence ID" value="CAF4521798.1"/>
    <property type="molecule type" value="Genomic_DNA"/>
</dbReference>
<dbReference type="Proteomes" id="UP000663838">
    <property type="component" value="Unassembled WGS sequence"/>
</dbReference>
<evidence type="ECO:0000313" key="2">
    <source>
        <dbReference type="EMBL" id="CAF3234315.1"/>
    </source>
</evidence>
<dbReference type="Proteomes" id="UP000663825">
    <property type="component" value="Unassembled WGS sequence"/>
</dbReference>
<dbReference type="EMBL" id="CAJOBO010000321">
    <property type="protein sequence ID" value="CAF4192132.1"/>
    <property type="molecule type" value="Genomic_DNA"/>
</dbReference>
<dbReference type="Proteomes" id="UP000663869">
    <property type="component" value="Unassembled WGS sequence"/>
</dbReference>
<evidence type="ECO:0000313" key="10">
    <source>
        <dbReference type="EMBL" id="CAF4521798.1"/>
    </source>
</evidence>
<dbReference type="EMBL" id="CAJOBP010003344">
    <property type="protein sequence ID" value="CAF4400839.1"/>
    <property type="molecule type" value="Genomic_DNA"/>
</dbReference>
<evidence type="ECO:0000313" key="6">
    <source>
        <dbReference type="EMBL" id="CAF3748202.1"/>
    </source>
</evidence>
<dbReference type="Proteomes" id="UP000663851">
    <property type="component" value="Unassembled WGS sequence"/>
</dbReference>
<proteinExistence type="predicted"/>
<dbReference type="EMBL" id="CAJNYU010000949">
    <property type="protein sequence ID" value="CAF3399219.1"/>
    <property type="molecule type" value="Genomic_DNA"/>
</dbReference>
<dbReference type="Proteomes" id="UP000663848">
    <property type="component" value="Unassembled WGS sequence"/>
</dbReference>
<dbReference type="EMBL" id="CAJNYV010005500">
    <property type="protein sequence ID" value="CAF3745749.1"/>
    <property type="molecule type" value="Genomic_DNA"/>
</dbReference>
<evidence type="ECO:0000313" key="12">
    <source>
        <dbReference type="Proteomes" id="UP000663825"/>
    </source>
</evidence>
<evidence type="ECO:0000313" key="3">
    <source>
        <dbReference type="EMBL" id="CAF3356191.1"/>
    </source>
</evidence>
<evidence type="ECO:0000313" key="11">
    <source>
        <dbReference type="EMBL" id="CAF4829362.1"/>
    </source>
</evidence>
<protein>
    <submittedName>
        <fullName evidence="3">Uncharacterized protein</fullName>
    </submittedName>
</protein>
<reference evidence="3" key="1">
    <citation type="submission" date="2021-02" db="EMBL/GenBank/DDBJ databases">
        <authorList>
            <person name="Nowell W R."/>
        </authorList>
    </citation>
    <scope>NUCLEOTIDE SEQUENCE</scope>
</reference>
<evidence type="ECO:0000256" key="1">
    <source>
        <dbReference type="SAM" id="MobiDB-lite"/>
    </source>
</evidence>
<evidence type="ECO:0000313" key="5">
    <source>
        <dbReference type="EMBL" id="CAF3745749.1"/>
    </source>
</evidence>
<evidence type="ECO:0000313" key="8">
    <source>
        <dbReference type="EMBL" id="CAF4294884.1"/>
    </source>
</evidence>
<dbReference type="AlphaFoldDB" id="A0A817WJY2"/>
<sequence>MIKLRNNTLQWRYMQQRWNTIEIKPQQAILKCYRNKYQQNRDHKLGLQWMYYRTQDKNKNIIRATHNRKLKALKYKQNKTSTINNKKDKSNEDNNDGEQTIESRQFIKHPLKQTTIECTSRRS</sequence>
<evidence type="ECO:0000313" key="9">
    <source>
        <dbReference type="EMBL" id="CAF4400839.1"/>
    </source>
</evidence>
<evidence type="ECO:0000313" key="7">
    <source>
        <dbReference type="EMBL" id="CAF4192132.1"/>
    </source>
</evidence>
<feature type="region of interest" description="Disordered" evidence="1">
    <location>
        <begin position="72"/>
        <end position="106"/>
    </location>
</feature>
<dbReference type="EMBL" id="CAJNYT010005475">
    <property type="protein sequence ID" value="CAF3748202.1"/>
    <property type="molecule type" value="Genomic_DNA"/>
</dbReference>
<evidence type="ECO:0000313" key="4">
    <source>
        <dbReference type="EMBL" id="CAF3399219.1"/>
    </source>
</evidence>
<keyword evidence="13" id="KW-1185">Reference proteome</keyword>
<dbReference type="EMBL" id="CAJNXB010004113">
    <property type="protein sequence ID" value="CAF3356191.1"/>
    <property type="molecule type" value="Genomic_DNA"/>
</dbReference>
<dbReference type="EMBL" id="CAJNYD010000225">
    <property type="protein sequence ID" value="CAF3234315.1"/>
    <property type="molecule type" value="Genomic_DNA"/>
</dbReference>
<dbReference type="Proteomes" id="UP000663873">
    <property type="component" value="Unassembled WGS sequence"/>
</dbReference>
<dbReference type="Proteomes" id="UP000663833">
    <property type="component" value="Unassembled WGS sequence"/>
</dbReference>
<comment type="caution">
    <text evidence="3">The sequence shown here is derived from an EMBL/GenBank/DDBJ whole genome shotgun (WGS) entry which is preliminary data.</text>
</comment>
<dbReference type="Proteomes" id="UP000663872">
    <property type="component" value="Unassembled WGS sequence"/>
</dbReference>
<evidence type="ECO:0000313" key="13">
    <source>
        <dbReference type="Proteomes" id="UP000663873"/>
    </source>
</evidence>
<accession>A0A817WJY2</accession>
<organism evidence="3 12">
    <name type="scientific">Rotaria socialis</name>
    <dbReference type="NCBI Taxonomy" id="392032"/>
    <lineage>
        <taxon>Eukaryota</taxon>
        <taxon>Metazoa</taxon>
        <taxon>Spiralia</taxon>
        <taxon>Gnathifera</taxon>
        <taxon>Rotifera</taxon>
        <taxon>Eurotatoria</taxon>
        <taxon>Bdelloidea</taxon>
        <taxon>Philodinida</taxon>
        <taxon>Philodinidae</taxon>
        <taxon>Rotaria</taxon>
    </lineage>
</organism>
<dbReference type="EMBL" id="CAJOBQ010000210">
    <property type="protein sequence ID" value="CAF4294884.1"/>
    <property type="molecule type" value="Genomic_DNA"/>
</dbReference>
<dbReference type="Proteomes" id="UP000663865">
    <property type="component" value="Unassembled WGS sequence"/>
</dbReference>
<dbReference type="Proteomes" id="UP000663862">
    <property type="component" value="Unassembled WGS sequence"/>
</dbReference>